<organism evidence="10 11">
    <name type="scientific">Limulus polyphemus</name>
    <name type="common">Atlantic horseshoe crab</name>
    <dbReference type="NCBI Taxonomy" id="6850"/>
    <lineage>
        <taxon>Eukaryota</taxon>
        <taxon>Metazoa</taxon>
        <taxon>Ecdysozoa</taxon>
        <taxon>Arthropoda</taxon>
        <taxon>Chelicerata</taxon>
        <taxon>Merostomata</taxon>
        <taxon>Xiphosura</taxon>
        <taxon>Limulidae</taxon>
        <taxon>Limulus</taxon>
    </lineage>
</organism>
<dbReference type="InterPro" id="IPR013087">
    <property type="entry name" value="Znf_C2H2_type"/>
</dbReference>
<dbReference type="Pfam" id="PF02008">
    <property type="entry name" value="zf-CXXC"/>
    <property type="match status" value="1"/>
</dbReference>
<feature type="region of interest" description="Disordered" evidence="6">
    <location>
        <begin position="1"/>
        <end position="52"/>
    </location>
</feature>
<dbReference type="PANTHER" id="PTHR24379">
    <property type="entry name" value="KRAB AND ZINC FINGER DOMAIN-CONTAINING"/>
    <property type="match status" value="1"/>
</dbReference>
<feature type="domain" description="Chromo" evidence="7">
    <location>
        <begin position="266"/>
        <end position="316"/>
    </location>
</feature>
<feature type="domain" description="C2H2-type" evidence="8">
    <location>
        <begin position="1970"/>
        <end position="1997"/>
    </location>
</feature>
<dbReference type="Pfam" id="PF00096">
    <property type="entry name" value="zf-C2H2"/>
    <property type="match status" value="1"/>
</dbReference>
<dbReference type="SMART" id="SM00384">
    <property type="entry name" value="AT_hook"/>
    <property type="match status" value="6"/>
</dbReference>
<keyword evidence="4" id="KW-0862">Zinc</keyword>
<feature type="compositionally biased region" description="Polar residues" evidence="6">
    <location>
        <begin position="425"/>
        <end position="434"/>
    </location>
</feature>
<dbReference type="Proteomes" id="UP000694941">
    <property type="component" value="Unplaced"/>
</dbReference>
<dbReference type="PROSITE" id="PS00028">
    <property type="entry name" value="ZINC_FINGER_C2H2_1"/>
    <property type="match status" value="8"/>
</dbReference>
<evidence type="ECO:0000259" key="8">
    <source>
        <dbReference type="PROSITE" id="PS50157"/>
    </source>
</evidence>
<dbReference type="PROSITE" id="PS50013">
    <property type="entry name" value="CHROMO_2"/>
    <property type="match status" value="1"/>
</dbReference>
<dbReference type="InterPro" id="IPR000953">
    <property type="entry name" value="Chromo/chromo_shadow_dom"/>
</dbReference>
<name>A0ABM1SRN8_LIMPO</name>
<dbReference type="PRINTS" id="PR00929">
    <property type="entry name" value="ATHOOK"/>
</dbReference>
<evidence type="ECO:0000256" key="3">
    <source>
        <dbReference type="ARBA" id="ARBA00022771"/>
    </source>
</evidence>
<feature type="region of interest" description="Disordered" evidence="6">
    <location>
        <begin position="587"/>
        <end position="645"/>
    </location>
</feature>
<feature type="domain" description="C2H2-type" evidence="8">
    <location>
        <begin position="1417"/>
        <end position="1441"/>
    </location>
</feature>
<feature type="region of interest" description="Disordered" evidence="6">
    <location>
        <begin position="379"/>
        <end position="399"/>
    </location>
</feature>
<dbReference type="SUPFAM" id="SSF57667">
    <property type="entry name" value="beta-beta-alpha zinc fingers"/>
    <property type="match status" value="3"/>
</dbReference>
<dbReference type="InterPro" id="IPR016197">
    <property type="entry name" value="Chromo-like_dom_sf"/>
</dbReference>
<keyword evidence="2" id="KW-0677">Repeat</keyword>
<gene>
    <name evidence="11" type="primary">LOC106463157</name>
</gene>
<accession>A0ABM1SRN8</accession>
<dbReference type="SMART" id="SM00298">
    <property type="entry name" value="CHROMO"/>
    <property type="match status" value="1"/>
</dbReference>
<dbReference type="PANTHER" id="PTHR24379:SF121">
    <property type="entry name" value="C2H2-TYPE DOMAIN-CONTAINING PROTEIN"/>
    <property type="match status" value="1"/>
</dbReference>
<evidence type="ECO:0000259" key="7">
    <source>
        <dbReference type="PROSITE" id="PS50013"/>
    </source>
</evidence>
<feature type="compositionally biased region" description="Basic and acidic residues" evidence="6">
    <location>
        <begin position="604"/>
        <end position="613"/>
    </location>
</feature>
<evidence type="ECO:0000256" key="1">
    <source>
        <dbReference type="ARBA" id="ARBA00022723"/>
    </source>
</evidence>
<feature type="region of interest" description="Disordered" evidence="6">
    <location>
        <begin position="526"/>
        <end position="564"/>
    </location>
</feature>
<dbReference type="GeneID" id="106463157"/>
<evidence type="ECO:0000256" key="5">
    <source>
        <dbReference type="PROSITE-ProRule" id="PRU00509"/>
    </source>
</evidence>
<evidence type="ECO:0000313" key="11">
    <source>
        <dbReference type="RefSeq" id="XP_022246294.1"/>
    </source>
</evidence>
<keyword evidence="3 5" id="KW-0863">Zinc-finger</keyword>
<dbReference type="PROSITE" id="PS51058">
    <property type="entry name" value="ZF_CXXC"/>
    <property type="match status" value="1"/>
</dbReference>
<feature type="compositionally biased region" description="Basic and acidic residues" evidence="6">
    <location>
        <begin position="42"/>
        <end position="52"/>
    </location>
</feature>
<dbReference type="Gene3D" id="3.30.160.60">
    <property type="entry name" value="Classic Zinc Finger"/>
    <property type="match status" value="3"/>
</dbReference>
<protein>
    <submittedName>
        <fullName evidence="11">Uncharacterized protein LOC106463157</fullName>
    </submittedName>
</protein>
<dbReference type="InterPro" id="IPR036236">
    <property type="entry name" value="Znf_C2H2_sf"/>
</dbReference>
<proteinExistence type="predicted"/>
<feature type="compositionally biased region" description="Basic residues" evidence="6">
    <location>
        <begin position="536"/>
        <end position="549"/>
    </location>
</feature>
<keyword evidence="1" id="KW-0479">Metal-binding</keyword>
<dbReference type="InterPro" id="IPR002857">
    <property type="entry name" value="Znf_CXXC"/>
</dbReference>
<evidence type="ECO:0000256" key="6">
    <source>
        <dbReference type="SAM" id="MobiDB-lite"/>
    </source>
</evidence>
<evidence type="ECO:0000313" key="10">
    <source>
        <dbReference type="Proteomes" id="UP000694941"/>
    </source>
</evidence>
<feature type="compositionally biased region" description="Basic residues" evidence="6">
    <location>
        <begin position="12"/>
        <end position="21"/>
    </location>
</feature>
<dbReference type="SUPFAM" id="SSF54160">
    <property type="entry name" value="Chromo domain-like"/>
    <property type="match status" value="1"/>
</dbReference>
<evidence type="ECO:0000259" key="9">
    <source>
        <dbReference type="PROSITE" id="PS51058"/>
    </source>
</evidence>
<feature type="compositionally biased region" description="Polar residues" evidence="6">
    <location>
        <begin position="1530"/>
        <end position="1543"/>
    </location>
</feature>
<dbReference type="CDD" id="cd00024">
    <property type="entry name" value="CD_CSD"/>
    <property type="match status" value="1"/>
</dbReference>
<feature type="domain" description="CXXC-type" evidence="9">
    <location>
        <begin position="211"/>
        <end position="258"/>
    </location>
</feature>
<feature type="compositionally biased region" description="Polar residues" evidence="6">
    <location>
        <begin position="148"/>
        <end position="158"/>
    </location>
</feature>
<keyword evidence="10" id="KW-1185">Reference proteome</keyword>
<dbReference type="InterPro" id="IPR023780">
    <property type="entry name" value="Chromo_domain"/>
</dbReference>
<feature type="region of interest" description="Disordered" evidence="6">
    <location>
        <begin position="412"/>
        <end position="449"/>
    </location>
</feature>
<reference evidence="11" key="1">
    <citation type="submission" date="2025-08" db="UniProtKB">
        <authorList>
            <consortium name="RefSeq"/>
        </authorList>
    </citation>
    <scope>IDENTIFICATION</scope>
    <source>
        <tissue evidence="11">Muscle</tissue>
    </source>
</reference>
<feature type="region of interest" description="Disordered" evidence="6">
    <location>
        <begin position="461"/>
        <end position="513"/>
    </location>
</feature>
<feature type="region of interest" description="Disordered" evidence="6">
    <location>
        <begin position="1530"/>
        <end position="1564"/>
    </location>
</feature>
<dbReference type="RefSeq" id="XP_022246294.1">
    <property type="nucleotide sequence ID" value="XM_022390586.1"/>
</dbReference>
<evidence type="ECO:0000256" key="4">
    <source>
        <dbReference type="ARBA" id="ARBA00022833"/>
    </source>
</evidence>
<dbReference type="Gene3D" id="2.40.50.40">
    <property type="match status" value="1"/>
</dbReference>
<feature type="domain" description="C2H2-type" evidence="8">
    <location>
        <begin position="1940"/>
        <end position="1969"/>
    </location>
</feature>
<feature type="compositionally biased region" description="Polar residues" evidence="6">
    <location>
        <begin position="87"/>
        <end position="101"/>
    </location>
</feature>
<feature type="region of interest" description="Disordered" evidence="6">
    <location>
        <begin position="84"/>
        <end position="158"/>
    </location>
</feature>
<sequence>MMAGTKHSVPTSKKKSMKRHSLPYGPQKRVEQQRRASTSTARSDEAKEEKVTGGMDHLKCGRCGSVFHTLTTFINHKSIGCRPKKPSTFSSKAEKYNSSQKLKAEGLPERTMVQSHTVKKPSVTVSSMKKTATDAAKRSPSLKAGMKESSSVNNDVKSSINSERQVRISKLTPKMLALQQEKIKSKMGISFPRKISSTPVLMETRSPGVPQKSSKPFCGECEGCLRQEDCGECVMCLDKKKFGGPGRMKKKCLLKLCAELTINRVYQVEKVLGKRFHNGQLEYLLKWKGYPNSENCWEPEENILSKNLIEEFENQKKCEGKGKIVDGKTRERTSLEPASKMTKTPLKNFKDKVESPVHLSKSIKISNKKDKEEIASNVSVSSVTKTATKRPREKSSSPEPVVKIIKLEVEESSKEIEENGEVQEPANQSCTTLEEIQPPKPQTTQENIDVEQEIRELIRKKSAWKKFKASKNTDLEVDQEVGEPSKTQDSDQNPKAVMSDDTMIENENKDSKQEIMVKKNTFYKQIGLQQLEKKPGRGRPKGSRKVGRPRKSDTEKFQGGRITKMKQKLSIMKKRKSFHGLKPLLNSTSISKANNSSLGGDSNESFRFKELDKNGNTVTSTKEESITDTEQLISSESEGRSRRSTSLAARNFIKSVCRRIQNTKKLERIWADNENKLLHRRFLEDSSGSEWEDEDEDYEVISNDSQHKSDEDSNLQKKEPMVNSLQLLENFHRKPFSFLLPESYRSGLFGHSGRYRGMRNFPSKLDRLRMFYNIQNLPDSLKKKPGRKPKSFFQNQPRSFFHGITVRGRGRPRIRTSFLGRISHCGVGDFRTSVGLSQRGLWTSRGRRGRVRGLKRGVGIWRSGMVGIGESEKTLDETPNAEGNTRLVTQSSGPVMISVVQGLAQGQRRGRGRLGLQGGIRRQHVIIGPHKRRGRPPKTESIMRVVQPTTMDENQAVDFTEGLSENTQERLGTPASLLKRKRGRPRKYPQYISKDYKFFGDAAQFAPGQKSDSEELIQQPVIKRKRGRPPKYPSLIQRSIWTSRMGLPPEEEGATNWHGRRQNRIFVVMPDSSIVEVRGTDTVKAADIAASKLEAIKRGDLGQGIKGPYKTRPKLEECTLDTVDHTSTLKLPNTIQLVESELPLEEADNAERLVGMFLFRQVYSPNETTLRCLFCRDKYSFRFQVDLEKHYHCIHELAVHNTKADFSEDIVFVCVPSDVTEETTLNSACRFCEITLKTLNEVREHYPIAHDKAVRLVPESAVINLGESFYCSICSQPSVDFIDHHDHMKSVHHMQTYVCRFCNYCTSRPNRLRSHFKQRHFVDDILHVTKAYGGSISPFLGHKLDKQDTAGKLFIISLMNLLLGPETWSCAKCLQPCGDVRELTSHIAECPSLHTETTTWSTETNAFGIVGKGNVFYKCNHCSLTFSTEDEVKKHMDDGNHLPPGQSEEVVGHPEISELGGGGEDGTTCFVCCMRFPTALMCRQHQHHVHMRWVSKETPDYSEEEMPELCNGNYQDSEISESEIFKKTSDFQPNIVPSASSTELGEEPNLADQQQEASHAAVDSQENNFQQSLMIPVDDQTPEILNVQAVTTDQLMDQPSVNPETFTDEQSLFTVNIVDQQPMNNKTLTDEQSVTSNNITEQRLEDSDNMTEQCSTLTENTCDKQSMDTQNVSNQDCLSTPGEQFSITVDNDGAGDATLNPCEKPRNRLITIQDLPTDKELAELGFPAKVGHYCHQCDAVIKSYPLYYMHMHNVHKLEKRFQCIISECKQTYRSPAAFQHHALRHNQKSESFCSMCDMVFGSEEDLQDHMFSPKHATKYITTQEKYNRCEPRNYRCKVCHNWFGLFATFVKHMETESHQYQCMHCGLLFVQPGPRRNHIQSFHPEMANVCEICGIKLSHPQALWSHLSLHSIVHECHKCQRRFLQREQLVAHMEIHAPPVSCPWEGCTRKLSSKVGLYNHLRMHRGEADFKCSHCGKGFFKRSMLKSHMKIHQQSSRNTRMIITPMPTNHQEMWTEVQLGDLQIDQGQQEQAVSGVEMIQLICASCLNGFDSEENFTKHICTGQHNTDNIVTDEATLGNGEEQHVIIQTVPDLGDNLTQETMNINQEDLTANLIRRVTEEGVTISMVAGENIEAVDTLPHDGHIQQPIQIEAIGEDGETQNVSVLADSSGSVESNLGLLMSMMQASGQVTSVEIPPDHVDMSSLVVSSGCHLDLTNNDTTVVTATDMRVASSVVNSLSSTDDHNVQHMTMADQENGQSIVMMVSGDGEDYQQHIPMELSGEHPFTNAAVVNVPTSDGGSRMLLIPINSADGQNTVLTLPSGITLSSEDTNCGNVNMTVTMGTPSTMEEPKADDSEQTYLTLPMMAESDVDGLLEATSDSTSQGSLVTVEQLVIPPPDPS</sequence>
<dbReference type="SMART" id="SM00355">
    <property type="entry name" value="ZnF_C2H2"/>
    <property type="match status" value="18"/>
</dbReference>
<dbReference type="InterPro" id="IPR017956">
    <property type="entry name" value="AT_hook_DNA-bd_motif"/>
</dbReference>
<dbReference type="PROSITE" id="PS50157">
    <property type="entry name" value="ZINC_FINGER_C2H2_2"/>
    <property type="match status" value="4"/>
</dbReference>
<feature type="domain" description="C2H2-type" evidence="8">
    <location>
        <begin position="1914"/>
        <end position="1941"/>
    </location>
</feature>
<feature type="compositionally biased region" description="Polar residues" evidence="6">
    <location>
        <begin position="587"/>
        <end position="603"/>
    </location>
</feature>
<dbReference type="Pfam" id="PF00385">
    <property type="entry name" value="Chromo"/>
    <property type="match status" value="1"/>
</dbReference>
<evidence type="ECO:0000256" key="2">
    <source>
        <dbReference type="ARBA" id="ARBA00022737"/>
    </source>
</evidence>